<evidence type="ECO:0000256" key="2">
    <source>
        <dbReference type="ARBA" id="ARBA00022840"/>
    </source>
</evidence>
<evidence type="ECO:0000256" key="1">
    <source>
        <dbReference type="ARBA" id="ARBA00022741"/>
    </source>
</evidence>
<dbReference type="PANTHER" id="PTHR27005">
    <property type="entry name" value="WALL-ASSOCIATED RECEPTOR KINASE-LIKE 21"/>
    <property type="match status" value="1"/>
</dbReference>
<proteinExistence type="predicted"/>
<accession>A0ABR1ZIN3</accession>
<dbReference type="PANTHER" id="PTHR27005:SF433">
    <property type="entry name" value="NON-FUNCTIONAL PSEUDOKINASE ZED1-LIKE"/>
    <property type="match status" value="1"/>
</dbReference>
<evidence type="ECO:0000256" key="4">
    <source>
        <dbReference type="ARBA" id="ARBA00047951"/>
    </source>
</evidence>
<evidence type="ECO:0000313" key="7">
    <source>
        <dbReference type="Proteomes" id="UP001396334"/>
    </source>
</evidence>
<organism evidence="6 7">
    <name type="scientific">Hibiscus sabdariffa</name>
    <name type="common">roselle</name>
    <dbReference type="NCBI Taxonomy" id="183260"/>
    <lineage>
        <taxon>Eukaryota</taxon>
        <taxon>Viridiplantae</taxon>
        <taxon>Streptophyta</taxon>
        <taxon>Embryophyta</taxon>
        <taxon>Tracheophyta</taxon>
        <taxon>Spermatophyta</taxon>
        <taxon>Magnoliopsida</taxon>
        <taxon>eudicotyledons</taxon>
        <taxon>Gunneridae</taxon>
        <taxon>Pentapetalae</taxon>
        <taxon>rosids</taxon>
        <taxon>malvids</taxon>
        <taxon>Malvales</taxon>
        <taxon>Malvaceae</taxon>
        <taxon>Malvoideae</taxon>
        <taxon>Hibiscus</taxon>
    </lineage>
</organism>
<dbReference type="EMBL" id="JBBPBN010001035">
    <property type="protein sequence ID" value="KAK8480420.1"/>
    <property type="molecule type" value="Genomic_DNA"/>
</dbReference>
<evidence type="ECO:0000313" key="6">
    <source>
        <dbReference type="EMBL" id="KAK8480420.1"/>
    </source>
</evidence>
<dbReference type="Pfam" id="PF00069">
    <property type="entry name" value="Pkinase"/>
    <property type="match status" value="1"/>
</dbReference>
<evidence type="ECO:0000259" key="5">
    <source>
        <dbReference type="PROSITE" id="PS50011"/>
    </source>
</evidence>
<dbReference type="PROSITE" id="PS00108">
    <property type="entry name" value="PROTEIN_KINASE_ST"/>
    <property type="match status" value="1"/>
</dbReference>
<keyword evidence="1" id="KW-0547">Nucleotide-binding</keyword>
<comment type="catalytic activity">
    <reaction evidence="4">
        <text>L-threonyl-[protein] + ATP = O-phospho-L-threonyl-[protein] + ADP + H(+)</text>
        <dbReference type="Rhea" id="RHEA:46608"/>
        <dbReference type="Rhea" id="RHEA-COMP:11060"/>
        <dbReference type="Rhea" id="RHEA-COMP:11605"/>
        <dbReference type="ChEBI" id="CHEBI:15378"/>
        <dbReference type="ChEBI" id="CHEBI:30013"/>
        <dbReference type="ChEBI" id="CHEBI:30616"/>
        <dbReference type="ChEBI" id="CHEBI:61977"/>
        <dbReference type="ChEBI" id="CHEBI:456216"/>
    </reaction>
</comment>
<feature type="domain" description="Protein kinase" evidence="5">
    <location>
        <begin position="54"/>
        <end position="328"/>
    </location>
</feature>
<keyword evidence="7" id="KW-1185">Reference proteome</keyword>
<dbReference type="Gene3D" id="1.10.510.10">
    <property type="entry name" value="Transferase(Phosphotransferase) domain 1"/>
    <property type="match status" value="1"/>
</dbReference>
<dbReference type="InterPro" id="IPR000719">
    <property type="entry name" value="Prot_kinase_dom"/>
</dbReference>
<comment type="catalytic activity">
    <reaction evidence="3">
        <text>L-seryl-[protein] + ATP = O-phospho-L-seryl-[protein] + ADP + H(+)</text>
        <dbReference type="Rhea" id="RHEA:17989"/>
        <dbReference type="Rhea" id="RHEA-COMP:9863"/>
        <dbReference type="Rhea" id="RHEA-COMP:11604"/>
        <dbReference type="ChEBI" id="CHEBI:15378"/>
        <dbReference type="ChEBI" id="CHEBI:29999"/>
        <dbReference type="ChEBI" id="CHEBI:30616"/>
        <dbReference type="ChEBI" id="CHEBI:83421"/>
        <dbReference type="ChEBI" id="CHEBI:456216"/>
    </reaction>
</comment>
<dbReference type="PROSITE" id="PS50011">
    <property type="entry name" value="PROTEIN_KINASE_DOM"/>
    <property type="match status" value="1"/>
</dbReference>
<dbReference type="Proteomes" id="UP001396334">
    <property type="component" value="Unassembled WGS sequence"/>
</dbReference>
<protein>
    <recommendedName>
        <fullName evidence="5">Protein kinase domain-containing protein</fullName>
    </recommendedName>
</protein>
<dbReference type="InterPro" id="IPR008271">
    <property type="entry name" value="Ser/Thr_kinase_AS"/>
</dbReference>
<dbReference type="InterPro" id="IPR045274">
    <property type="entry name" value="WAK-like"/>
</dbReference>
<dbReference type="SMART" id="SM00220">
    <property type="entry name" value="S_TKc"/>
    <property type="match status" value="1"/>
</dbReference>
<gene>
    <name evidence="6" type="ORF">V6N11_057121</name>
</gene>
<reference evidence="6 7" key="1">
    <citation type="journal article" date="2024" name="G3 (Bethesda)">
        <title>Genome assembly of Hibiscus sabdariffa L. provides insights into metabolisms of medicinal natural products.</title>
        <authorList>
            <person name="Kim T."/>
        </authorList>
    </citation>
    <scope>NUCLEOTIDE SEQUENCE [LARGE SCALE GENOMIC DNA]</scope>
    <source>
        <strain evidence="6">TK-2024</strain>
        <tissue evidence="6">Old leaves</tissue>
    </source>
</reference>
<sequence length="328" mass="37097">MFACLKGKRHQNNQTIFRKNGGALLEELVAFCDGRSNPIRHFSAEELLRATNYYANNQIIVQDAGYLLYEGSLKERPIFVKQYVTNFPGPWSEHFAYRDIVIGLQMSAHKNVLKVIGCCLETQKPSVVYEFTGKQILSQRIFATNVESVLPLKCRLRIAVDLANAVTYLHTAFSRPVVHRDIKCSNILLDHNNVPKLIDFGLCISIPQGQSHVEDAVLGRMGYSAPEYTVSGYLTEKADVYSFGILLLELLSGRRPTDVIMVHNVLHDDDQHRVEIFSKVVDPRISIEEEQLQDLATLFARCTCDDGVKRPAMIEVAKELKRILQSCL</sequence>
<comment type="caution">
    <text evidence="6">The sequence shown here is derived from an EMBL/GenBank/DDBJ whole genome shotgun (WGS) entry which is preliminary data.</text>
</comment>
<dbReference type="Gene3D" id="3.30.200.20">
    <property type="entry name" value="Phosphorylase Kinase, domain 1"/>
    <property type="match status" value="1"/>
</dbReference>
<evidence type="ECO:0000256" key="3">
    <source>
        <dbReference type="ARBA" id="ARBA00047558"/>
    </source>
</evidence>
<name>A0ABR1ZIN3_9ROSI</name>
<dbReference type="SUPFAM" id="SSF56112">
    <property type="entry name" value="Protein kinase-like (PK-like)"/>
    <property type="match status" value="1"/>
</dbReference>
<keyword evidence="2" id="KW-0067">ATP-binding</keyword>
<dbReference type="InterPro" id="IPR011009">
    <property type="entry name" value="Kinase-like_dom_sf"/>
</dbReference>